<dbReference type="Proteomes" id="UP001521116">
    <property type="component" value="Unassembled WGS sequence"/>
</dbReference>
<gene>
    <name evidence="2" type="ORF">SLS56_010542</name>
</gene>
<feature type="compositionally biased region" description="Polar residues" evidence="1">
    <location>
        <begin position="193"/>
        <end position="206"/>
    </location>
</feature>
<organism evidence="2 3">
    <name type="scientific">Neofusicoccum ribis</name>
    <dbReference type="NCBI Taxonomy" id="45134"/>
    <lineage>
        <taxon>Eukaryota</taxon>
        <taxon>Fungi</taxon>
        <taxon>Dikarya</taxon>
        <taxon>Ascomycota</taxon>
        <taxon>Pezizomycotina</taxon>
        <taxon>Dothideomycetes</taxon>
        <taxon>Dothideomycetes incertae sedis</taxon>
        <taxon>Botryosphaeriales</taxon>
        <taxon>Botryosphaeriaceae</taxon>
        <taxon>Neofusicoccum</taxon>
    </lineage>
</organism>
<accession>A0ABR3SE50</accession>
<sequence>MCYQEMPPKNFNSKRREQNIDTFTRNTDYLVNSASSVVAEYGSFLERLRGIKANPAAKGSLDDLSDSIARVISATERLSNSISAHSLSFAMVARSVDFKATPSPASQIGPAAGQSPSPLPQPPAVNSRRARPRRASRQPSETPSSPVGPIKEEDAADPESRGTPEVSVLPPTPVEVTTPVPRARRRRGATPSYTPSVAGTEYTDASGTRESAAIGGLVSMSPIEKVHIRQIGDASAANVAGGSTYQEMLQAMVDSGVVASALCKSTLEYVRERMAADLGDEAEHDATQRKSGSV</sequence>
<evidence type="ECO:0000313" key="3">
    <source>
        <dbReference type="Proteomes" id="UP001521116"/>
    </source>
</evidence>
<feature type="region of interest" description="Disordered" evidence="1">
    <location>
        <begin position="101"/>
        <end position="206"/>
    </location>
</feature>
<comment type="caution">
    <text evidence="2">The sequence shown here is derived from an EMBL/GenBank/DDBJ whole genome shotgun (WGS) entry which is preliminary data.</text>
</comment>
<evidence type="ECO:0000313" key="2">
    <source>
        <dbReference type="EMBL" id="KAL1618425.1"/>
    </source>
</evidence>
<protein>
    <submittedName>
        <fullName evidence="2">Uncharacterized protein</fullName>
    </submittedName>
</protein>
<feature type="compositionally biased region" description="Low complexity" evidence="1">
    <location>
        <begin position="163"/>
        <end position="181"/>
    </location>
</feature>
<feature type="compositionally biased region" description="Basic and acidic residues" evidence="1">
    <location>
        <begin position="150"/>
        <end position="162"/>
    </location>
</feature>
<name>A0ABR3SE50_9PEZI</name>
<dbReference type="EMBL" id="JAJVDC020000207">
    <property type="protein sequence ID" value="KAL1618425.1"/>
    <property type="molecule type" value="Genomic_DNA"/>
</dbReference>
<keyword evidence="3" id="KW-1185">Reference proteome</keyword>
<proteinExistence type="predicted"/>
<evidence type="ECO:0000256" key="1">
    <source>
        <dbReference type="SAM" id="MobiDB-lite"/>
    </source>
</evidence>
<reference evidence="2 3" key="1">
    <citation type="submission" date="2024-02" db="EMBL/GenBank/DDBJ databases">
        <title>De novo assembly and annotation of 12 fungi associated with fruit tree decline syndrome in Ontario, Canada.</title>
        <authorList>
            <person name="Sulman M."/>
            <person name="Ellouze W."/>
            <person name="Ilyukhin E."/>
        </authorList>
    </citation>
    <scope>NUCLEOTIDE SEQUENCE [LARGE SCALE GENOMIC DNA]</scope>
    <source>
        <strain evidence="2 3">M1-105</strain>
    </source>
</reference>